<evidence type="ECO:0000256" key="1">
    <source>
        <dbReference type="SAM" id="SignalP"/>
    </source>
</evidence>
<dbReference type="Proteomes" id="UP000290759">
    <property type="component" value="Unassembled WGS sequence"/>
</dbReference>
<dbReference type="EMBL" id="QYBB01000048">
    <property type="protein sequence ID" value="RYC29552.1"/>
    <property type="molecule type" value="Genomic_DNA"/>
</dbReference>
<accession>A0A4Q2TZV7</accession>
<keyword evidence="3" id="KW-1185">Reference proteome</keyword>
<evidence type="ECO:0000313" key="3">
    <source>
        <dbReference type="Proteomes" id="UP000290759"/>
    </source>
</evidence>
<feature type="chain" id="PRO_5020770522" description="Porin" evidence="1">
    <location>
        <begin position="24"/>
        <end position="84"/>
    </location>
</feature>
<reference evidence="2 3" key="1">
    <citation type="submission" date="2018-12" db="EMBL/GenBank/DDBJ databases">
        <authorList>
            <person name="Grouzdev D.S."/>
            <person name="Krutkina M.S."/>
        </authorList>
    </citation>
    <scope>NUCLEOTIDE SEQUENCE [LARGE SCALE GENOMIC DNA]</scope>
    <source>
        <strain evidence="2 3">RmlP026</strain>
    </source>
</reference>
<comment type="caution">
    <text evidence="2">The sequence shown here is derived from an EMBL/GenBank/DDBJ whole genome shotgun (WGS) entry which is preliminary data.</text>
</comment>
<organism evidence="2 3">
    <name type="scientific">Lichenibacterium minor</name>
    <dbReference type="NCBI Taxonomy" id="2316528"/>
    <lineage>
        <taxon>Bacteria</taxon>
        <taxon>Pseudomonadati</taxon>
        <taxon>Pseudomonadota</taxon>
        <taxon>Alphaproteobacteria</taxon>
        <taxon>Hyphomicrobiales</taxon>
        <taxon>Lichenihabitantaceae</taxon>
        <taxon>Lichenibacterium</taxon>
    </lineage>
</organism>
<sequence length="84" mass="9082">MRRVRVATLMAVVTVTLATPAFADNQMKQSPLLMRRAGPSCQPGNLGAEPGAGYYYRLGPCAGADMTAPEVDREASVPGRRRRF</sequence>
<name>A0A4Q2TZV7_9HYPH</name>
<evidence type="ECO:0008006" key="4">
    <source>
        <dbReference type="Google" id="ProtNLM"/>
    </source>
</evidence>
<reference evidence="2 3" key="2">
    <citation type="submission" date="2019-02" db="EMBL/GenBank/DDBJ databases">
        <title>'Lichenibacterium ramalinii' gen. nov. sp. nov., 'Lichenibacterium minor' gen. nov. sp. nov.</title>
        <authorList>
            <person name="Pankratov T."/>
        </authorList>
    </citation>
    <scope>NUCLEOTIDE SEQUENCE [LARGE SCALE GENOMIC DNA]</scope>
    <source>
        <strain evidence="2 3">RmlP026</strain>
    </source>
</reference>
<proteinExistence type="predicted"/>
<protein>
    <recommendedName>
        <fullName evidence="4">Porin</fullName>
    </recommendedName>
</protein>
<dbReference type="RefSeq" id="WP_129229335.1">
    <property type="nucleotide sequence ID" value="NZ_QYBB01000048.1"/>
</dbReference>
<dbReference type="AlphaFoldDB" id="A0A4Q2TZV7"/>
<evidence type="ECO:0000313" key="2">
    <source>
        <dbReference type="EMBL" id="RYC29552.1"/>
    </source>
</evidence>
<feature type="signal peptide" evidence="1">
    <location>
        <begin position="1"/>
        <end position="23"/>
    </location>
</feature>
<gene>
    <name evidence="2" type="ORF">D3273_23490</name>
</gene>
<keyword evidence="1" id="KW-0732">Signal</keyword>